<proteinExistence type="predicted"/>
<dbReference type="EMBL" id="QXFT01001819">
    <property type="protein sequence ID" value="KAE9309680.1"/>
    <property type="molecule type" value="Genomic_DNA"/>
</dbReference>
<comment type="caution">
    <text evidence="1">The sequence shown here is derived from an EMBL/GenBank/DDBJ whole genome shotgun (WGS) entry which is preliminary data.</text>
</comment>
<keyword evidence="4" id="KW-1185">Reference proteome</keyword>
<dbReference type="Proteomes" id="UP000434957">
    <property type="component" value="Unassembled WGS sequence"/>
</dbReference>
<organism evidence="1 3">
    <name type="scientific">Phytophthora rubi</name>
    <dbReference type="NCBI Taxonomy" id="129364"/>
    <lineage>
        <taxon>Eukaryota</taxon>
        <taxon>Sar</taxon>
        <taxon>Stramenopiles</taxon>
        <taxon>Oomycota</taxon>
        <taxon>Peronosporomycetes</taxon>
        <taxon>Peronosporales</taxon>
        <taxon>Peronosporaceae</taxon>
        <taxon>Phytophthora</taxon>
    </lineage>
</organism>
<evidence type="ECO:0000313" key="3">
    <source>
        <dbReference type="Proteomes" id="UP000429607"/>
    </source>
</evidence>
<dbReference type="EMBL" id="QXFV01001971">
    <property type="protein sequence ID" value="KAE8995030.1"/>
    <property type="molecule type" value="Genomic_DNA"/>
</dbReference>
<evidence type="ECO:0000313" key="4">
    <source>
        <dbReference type="Proteomes" id="UP000434957"/>
    </source>
</evidence>
<evidence type="ECO:0000313" key="1">
    <source>
        <dbReference type="EMBL" id="KAE8995030.1"/>
    </source>
</evidence>
<protein>
    <submittedName>
        <fullName evidence="1">Uncharacterized protein</fullName>
    </submittedName>
</protein>
<evidence type="ECO:0000313" key="2">
    <source>
        <dbReference type="EMBL" id="KAE9309680.1"/>
    </source>
</evidence>
<sequence>MSTDERASNLIVAGYADDTAIYLEHLRSSAIALGPSGEQQQDIHTEVNEAAEDKEEEDREQEVAVTEEVRYLEHIAGPRDTTEAAWKKAYGTLTVRLALAELKTNTVAQRALIAAAVIVPKLLYVARHAWPTDDIIKVADLRIRNFVWHASFAALESAPIGWVKRELAEQPMSNGGVGIPSIQTELLAMSATMVGKWGLSQNPQIQRVGEILQSRAAVEAKHLQASTNRPTGNIGKSTWVTGRKWAELWMAQQAPAVGDIRAEAKKIRPMMRARHGLTTKWTKTGLEIRCVGQLRAKMSAIAAEQAKTHGDFIHEAADTVAGLHIRLTSP</sequence>
<accession>A0A6A3JJA7</accession>
<gene>
    <name evidence="1" type="ORF">PR001_g20224</name>
    <name evidence="2" type="ORF">PR003_g20456</name>
</gene>
<dbReference type="AlphaFoldDB" id="A0A6A3JJA7"/>
<dbReference type="Proteomes" id="UP000429607">
    <property type="component" value="Unassembled WGS sequence"/>
</dbReference>
<reference evidence="1 3" key="1">
    <citation type="submission" date="2018-09" db="EMBL/GenBank/DDBJ databases">
        <title>Genomic investigation of the strawberry pathogen Phytophthora fragariae indicates pathogenicity is determined by transcriptional variation in three key races.</title>
        <authorList>
            <person name="Adams T.M."/>
            <person name="Armitage A.D."/>
            <person name="Sobczyk M.K."/>
            <person name="Bates H.J."/>
            <person name="Dunwell J.M."/>
            <person name="Nellist C.F."/>
            <person name="Harrison R.J."/>
        </authorList>
    </citation>
    <scope>NUCLEOTIDE SEQUENCE [LARGE SCALE GENOMIC DNA]</scope>
    <source>
        <strain evidence="1 3">SCRP249</strain>
        <strain evidence="2 4">SCRP333</strain>
    </source>
</reference>
<name>A0A6A3JJA7_9STRA</name>